<evidence type="ECO:0000313" key="5">
    <source>
        <dbReference type="EMBL" id="EFV42645.1"/>
    </source>
</evidence>
<proteinExistence type="inferred from homology"/>
<dbReference type="Pfam" id="PF05157">
    <property type="entry name" value="MshEN"/>
    <property type="match status" value="1"/>
</dbReference>
<dbReference type="SUPFAM" id="SSF160246">
    <property type="entry name" value="EspE N-terminal domain-like"/>
    <property type="match status" value="1"/>
</dbReference>
<comment type="caution">
    <text evidence="5">The sequence shown here is derived from an EMBL/GenBank/DDBJ whole genome shotgun (WGS) entry which is preliminary data.</text>
</comment>
<keyword evidence="2" id="KW-0547">Nucleotide-binding</keyword>
<dbReference type="PANTHER" id="PTHR30258">
    <property type="entry name" value="TYPE II SECRETION SYSTEM PROTEIN GSPE-RELATED"/>
    <property type="match status" value="1"/>
</dbReference>
<dbReference type="Gene3D" id="3.30.450.90">
    <property type="match status" value="1"/>
</dbReference>
<dbReference type="Proteomes" id="UP000006034">
    <property type="component" value="Unassembled WGS sequence"/>
</dbReference>
<dbReference type="GO" id="GO:0005886">
    <property type="term" value="C:plasma membrane"/>
    <property type="evidence" value="ECO:0007669"/>
    <property type="project" value="TreeGrafter"/>
</dbReference>
<evidence type="ECO:0000256" key="2">
    <source>
        <dbReference type="ARBA" id="ARBA00022741"/>
    </source>
</evidence>
<dbReference type="AlphaFoldDB" id="E5YBJ3"/>
<dbReference type="Pfam" id="PF00437">
    <property type="entry name" value="T2SSE"/>
    <property type="match status" value="1"/>
</dbReference>
<evidence type="ECO:0000256" key="1">
    <source>
        <dbReference type="ARBA" id="ARBA00006611"/>
    </source>
</evidence>
<dbReference type="EMBL" id="ADCP02000001">
    <property type="protein sequence ID" value="EFV42645.1"/>
    <property type="molecule type" value="Genomic_DNA"/>
</dbReference>
<dbReference type="Gene3D" id="3.40.50.300">
    <property type="entry name" value="P-loop containing nucleotide triphosphate hydrolases"/>
    <property type="match status" value="1"/>
</dbReference>
<dbReference type="FunFam" id="3.40.50.300:FF:000398">
    <property type="entry name" value="Type IV pilus assembly ATPase PilB"/>
    <property type="match status" value="1"/>
</dbReference>
<dbReference type="RefSeq" id="WP_005030553.1">
    <property type="nucleotide sequence ID" value="NZ_KE150238.1"/>
</dbReference>
<gene>
    <name evidence="5" type="ORF">HMPREF0179_03566</name>
</gene>
<sequence>MHTRMRLGELLLASGLLSADQLEAALQGQRSSGMKLGEYLIKQGICRESDVVDAVCRQTGIERYTPSRFPLNLSLSDRLPADVAQRTNAVPLLIRGDVLVVAMMDPLDIDALDRIEIVTDREVEPVMCLRQEFTQLYAALYGHFNTMDGVMESFTALPDQPMASDDLLIASETPKDELGQPDEAPVVRLVNSILTQAVRESASDIHISPEKDSIQIRFRIDGKLRKTPSPPKSVGASIVSRIKILANMDISITRVPQDGRFTMMVDRREINVRVSTLPTIYGENVVMRLLDMSTNHVYTLDKLGMSDKDCKTISQTIERPYGMILSTGPTGSGKSTSLYSILQLLNKPDVNAITLEDPVEYRIDGIRQVQLNVRAGMTFASGLRSILRQDPDVIMVGEIRDSETAQIAVQAALTGHLVLSTLHTNDAPGAVSRLMEMHIEPYLVASVLLCSFAQRLVRKVCPHCAEPYDPPRALLGLFGIKDAEGATFRRGKGCYHCGNTGYLGRIGIFEVMPVTPEIQEAIVRRAHAQEISAIAQRQGVMNTLAQDAARKVRAGITTVEEALRAAMV</sequence>
<dbReference type="GeneID" id="78085063"/>
<dbReference type="eggNOG" id="COG2804">
    <property type="taxonomic scope" value="Bacteria"/>
</dbReference>
<evidence type="ECO:0000313" key="6">
    <source>
        <dbReference type="Proteomes" id="UP000006034"/>
    </source>
</evidence>
<dbReference type="InterPro" id="IPR001482">
    <property type="entry name" value="T2SS/T4SS_dom"/>
</dbReference>
<dbReference type="CDD" id="cd01129">
    <property type="entry name" value="PulE-GspE-like"/>
    <property type="match status" value="1"/>
</dbReference>
<dbReference type="Gene3D" id="3.30.300.160">
    <property type="entry name" value="Type II secretion system, protein E, N-terminal domain"/>
    <property type="match status" value="1"/>
</dbReference>
<dbReference type="InterPro" id="IPR027417">
    <property type="entry name" value="P-loop_NTPase"/>
</dbReference>
<reference evidence="5 6" key="2">
    <citation type="submission" date="2013-04" db="EMBL/GenBank/DDBJ databases">
        <title>The Genome Sequence of Bilophila wadsworthia 3_1_6.</title>
        <authorList>
            <consortium name="The Broad Institute Genomics Platform"/>
            <person name="Earl A."/>
            <person name="Ward D."/>
            <person name="Feldgarden M."/>
            <person name="Gevers D."/>
            <person name="Sibley C."/>
            <person name="Strauss J."/>
            <person name="Allen-Vercoe E."/>
            <person name="Walker B."/>
            <person name="Young S."/>
            <person name="Zeng Q."/>
            <person name="Gargeya S."/>
            <person name="Fitzgerald M."/>
            <person name="Haas B."/>
            <person name="Abouelleil A."/>
            <person name="Allen A.W."/>
            <person name="Alvarado L."/>
            <person name="Arachchi H.M."/>
            <person name="Berlin A.M."/>
            <person name="Chapman S.B."/>
            <person name="Gainer-Dewar J."/>
            <person name="Goldberg J."/>
            <person name="Griggs A."/>
            <person name="Gujja S."/>
            <person name="Hansen M."/>
            <person name="Howarth C."/>
            <person name="Imamovic A."/>
            <person name="Ireland A."/>
            <person name="Larimer J."/>
            <person name="McCowan C."/>
            <person name="Murphy C."/>
            <person name="Pearson M."/>
            <person name="Poon T.W."/>
            <person name="Priest M."/>
            <person name="Roberts A."/>
            <person name="Saif S."/>
            <person name="Shea T."/>
            <person name="Sisk P."/>
            <person name="Sykes S."/>
            <person name="Wortman J."/>
            <person name="Nusbaum C."/>
            <person name="Birren B."/>
        </authorList>
    </citation>
    <scope>NUCLEOTIDE SEQUENCE [LARGE SCALE GENOMIC DNA]</scope>
    <source>
        <strain evidence="5 6">3_1_6</strain>
    </source>
</reference>
<protein>
    <submittedName>
        <fullName evidence="5">Type IV pilus assembly protein PilB</fullName>
    </submittedName>
</protein>
<dbReference type="GO" id="GO:0005524">
    <property type="term" value="F:ATP binding"/>
    <property type="evidence" value="ECO:0007669"/>
    <property type="project" value="UniProtKB-KW"/>
</dbReference>
<reference evidence="5 6" key="1">
    <citation type="submission" date="2010-10" db="EMBL/GenBank/DDBJ databases">
        <authorList>
            <consortium name="The Broad Institute Genome Sequencing Platform"/>
            <person name="Ward D."/>
            <person name="Earl A."/>
            <person name="Feldgarden M."/>
            <person name="Young S.K."/>
            <person name="Gargeya S."/>
            <person name="Zeng Q."/>
            <person name="Alvarado L."/>
            <person name="Berlin A."/>
            <person name="Bochicchio J."/>
            <person name="Chapman S.B."/>
            <person name="Chen Z."/>
            <person name="Freedman E."/>
            <person name="Gellesch M."/>
            <person name="Goldberg J."/>
            <person name="Griggs A."/>
            <person name="Gujja S."/>
            <person name="Heilman E."/>
            <person name="Heiman D."/>
            <person name="Howarth C."/>
            <person name="Mehta T."/>
            <person name="Neiman D."/>
            <person name="Pearson M."/>
            <person name="Roberts A."/>
            <person name="Saif S."/>
            <person name="Shea T."/>
            <person name="Shenoy N."/>
            <person name="Sisk P."/>
            <person name="Stolte C."/>
            <person name="Sykes S."/>
            <person name="White J."/>
            <person name="Yandava C."/>
            <person name="Allen-Vercoe E."/>
            <person name="Sibley C."/>
            <person name="Ambrose C.E."/>
            <person name="Strauss J."/>
            <person name="Daigneault M."/>
            <person name="Haas B."/>
            <person name="Nusbaum C."/>
            <person name="Birren B."/>
        </authorList>
    </citation>
    <scope>NUCLEOTIDE SEQUENCE [LARGE SCALE GENOMIC DNA]</scope>
    <source>
        <strain evidence="5 6">3_1_6</strain>
    </source>
</reference>
<dbReference type="OrthoDB" id="9805147at2"/>
<keyword evidence="6" id="KW-1185">Reference proteome</keyword>
<dbReference type="SUPFAM" id="SSF52540">
    <property type="entry name" value="P-loop containing nucleoside triphosphate hydrolases"/>
    <property type="match status" value="1"/>
</dbReference>
<feature type="domain" description="Bacterial type II secretion system protein E" evidence="4">
    <location>
        <begin position="387"/>
        <end position="401"/>
    </location>
</feature>
<dbReference type="HOGENOM" id="CLU_013446_10_1_7"/>
<dbReference type="InterPro" id="IPR007831">
    <property type="entry name" value="T2SS_GspE_N"/>
</dbReference>
<evidence type="ECO:0000256" key="3">
    <source>
        <dbReference type="ARBA" id="ARBA00022840"/>
    </source>
</evidence>
<name>E5YBJ3_BILW3</name>
<dbReference type="STRING" id="563192.HMPREF0179_03566"/>
<evidence type="ECO:0000259" key="4">
    <source>
        <dbReference type="PROSITE" id="PS00662"/>
    </source>
</evidence>
<dbReference type="PROSITE" id="PS00662">
    <property type="entry name" value="T2SP_E"/>
    <property type="match status" value="1"/>
</dbReference>
<comment type="similarity">
    <text evidence="1">Belongs to the GSP E family.</text>
</comment>
<dbReference type="InterPro" id="IPR037257">
    <property type="entry name" value="T2SS_E_N_sf"/>
</dbReference>
<accession>E5YBJ3</accession>
<organism evidence="5 6">
    <name type="scientific">Bilophila wadsworthia (strain 3_1_6)</name>
    <dbReference type="NCBI Taxonomy" id="563192"/>
    <lineage>
        <taxon>Bacteria</taxon>
        <taxon>Pseudomonadati</taxon>
        <taxon>Thermodesulfobacteriota</taxon>
        <taxon>Desulfovibrionia</taxon>
        <taxon>Desulfovibrionales</taxon>
        <taxon>Desulfovibrionaceae</taxon>
        <taxon>Bilophila</taxon>
    </lineage>
</organism>
<keyword evidence="3" id="KW-0067">ATP-binding</keyword>
<dbReference type="PANTHER" id="PTHR30258:SF1">
    <property type="entry name" value="PROTEIN TRANSPORT PROTEIN HOFB HOMOLOG"/>
    <property type="match status" value="1"/>
</dbReference>
<dbReference type="GO" id="GO:0016887">
    <property type="term" value="F:ATP hydrolysis activity"/>
    <property type="evidence" value="ECO:0007669"/>
    <property type="project" value="TreeGrafter"/>
</dbReference>
<dbReference type="FunFam" id="3.30.450.90:FF:000001">
    <property type="entry name" value="Type II secretion system ATPase GspE"/>
    <property type="match status" value="1"/>
</dbReference>